<keyword evidence="3" id="KW-1185">Reference proteome</keyword>
<comment type="caution">
    <text evidence="2">The sequence shown here is derived from an EMBL/GenBank/DDBJ whole genome shotgun (WGS) entry which is preliminary data.</text>
</comment>
<organism evidence="2 3">
    <name type="scientific">Gluconobacter potus</name>
    <dbReference type="NCBI Taxonomy" id="2724927"/>
    <lineage>
        <taxon>Bacteria</taxon>
        <taxon>Pseudomonadati</taxon>
        <taxon>Pseudomonadota</taxon>
        <taxon>Alphaproteobacteria</taxon>
        <taxon>Acetobacterales</taxon>
        <taxon>Acetobacteraceae</taxon>
        <taxon>Gluconobacter</taxon>
    </lineage>
</organism>
<gene>
    <name evidence="2" type="ORF">HKD31_00680</name>
</gene>
<name>A0ABR9YJ66_9PROT</name>
<accession>A0ABR9YJ66</accession>
<protein>
    <submittedName>
        <fullName evidence="2">Uncharacterized protein</fullName>
    </submittedName>
</protein>
<dbReference type="Proteomes" id="UP000644588">
    <property type="component" value="Unassembled WGS sequence"/>
</dbReference>
<dbReference type="EMBL" id="JABCQF010000001">
    <property type="protein sequence ID" value="MBF0881261.1"/>
    <property type="molecule type" value="Genomic_DNA"/>
</dbReference>
<sequence>MGRRSPPPASLFEKLPKSRRPRSSSAPLPVPAPVTEQPDLLDWSPPLTHLAAADVEACFLDPAGFRPPAGEAFVYHLTDAGTARSLVRDGLPLADGLMFRTAVNLAEDLADVSAAGEMGVVRVRRRLIQPWLTEDRQDGRPCYVLGPQTSSQTP</sequence>
<evidence type="ECO:0000313" key="2">
    <source>
        <dbReference type="EMBL" id="MBF0881261.1"/>
    </source>
</evidence>
<feature type="region of interest" description="Disordered" evidence="1">
    <location>
        <begin position="1"/>
        <end position="39"/>
    </location>
</feature>
<evidence type="ECO:0000256" key="1">
    <source>
        <dbReference type="SAM" id="MobiDB-lite"/>
    </source>
</evidence>
<reference evidence="2 3" key="2">
    <citation type="submission" date="2020-11" db="EMBL/GenBank/DDBJ databases">
        <title>Description of novel Gluconobacter species.</title>
        <authorList>
            <person name="Cleenwerck I."/>
            <person name="Cnockaert M."/>
            <person name="Borremans W."/>
            <person name="Wieme A.D."/>
            <person name="De Vuyst L."/>
            <person name="Vandamme P."/>
        </authorList>
    </citation>
    <scope>NUCLEOTIDE SEQUENCE [LARGE SCALE GENOMIC DNA]</scope>
    <source>
        <strain evidence="2 3">R-71646</strain>
    </source>
</reference>
<reference evidence="3" key="1">
    <citation type="submission" date="2020-04" db="EMBL/GenBank/DDBJ databases">
        <title>Description of novel Gluconacetobacter.</title>
        <authorList>
            <person name="Sombolestani A."/>
        </authorList>
    </citation>
    <scope>NUCLEOTIDE SEQUENCE [LARGE SCALE GENOMIC DNA]</scope>
    <source>
        <strain evidence="3">R-71646</strain>
    </source>
</reference>
<proteinExistence type="predicted"/>
<dbReference type="RefSeq" id="WP_194263975.1">
    <property type="nucleotide sequence ID" value="NZ_JABCQF010000001.1"/>
</dbReference>
<evidence type="ECO:0000313" key="3">
    <source>
        <dbReference type="Proteomes" id="UP000644588"/>
    </source>
</evidence>